<keyword evidence="2" id="KW-0863">Zinc-finger</keyword>
<dbReference type="SUPFAM" id="SSF56672">
    <property type="entry name" value="DNA/RNA polymerases"/>
    <property type="match status" value="1"/>
</dbReference>
<dbReference type="InterPro" id="IPR036691">
    <property type="entry name" value="Endo/exonu/phosph_ase_sf"/>
</dbReference>
<sequence>MGRNVEPEPDPFQVRVDPNPKFSGRVQVGYFAPSFKILKLERAGVDSRISKMEVAVTPISTVPFTQEDKNQKDRDILVSRHSANPDDTVSLDGKHVEDTKNPKTSFINAWSRPQRIKINFDPNSTVMSSDGLAVKLNTELEITNSKILQNSIVLKVLGKNVPFSTCSIELRKQWNRFGNLHLTSLGMNWILCSFKTTVAMDEVLSGGPWYIGGHIIGLDKWSPSFSLLSLKGLTAPIWIRFPHLPLHCWDETNIAMIASRIGTPLFFDGNSVSWSKKEFARVCVRINLENKLPSGIWVDGLGGRFYQKVEYEKLSSFCYNCAKIGHLNTACPDLILATGTSKSPTEATNEESHQPDHSDYGPWMHVKFKKRSRQLRNRGASFRNDDKTAGTSGNTNHLDPDNSFLNKTDDLPHQSIAGVTDLKLTRSSDVLNDIVETTSRDSNPPLPPKTVPAADLKVSNSFEILDNITDSNTDEKSGRQSITDQDKVTAGNNDTHLLLTEQATDPITIPNCLKTLDCSEIDQNGSDTLLLADVPIDNNANGILLDCNAEVSNSKSAKQKAKPQLKFLGPIEPITRKRKVEGKLRKKGGDSSPLTDVGRIVGNSWDFFHQPAVGTAGGIMIMWDSNLASFTVIEHTSQVVFGVLTTPNKGIWHVAMVYGHMDFQVRRDLWNCLDKVMRTVVPTIVGGDFNCLLSAEDKRGGKRFKMTKGTEEMKSFMLKDELHNDILNLQSQEDEAGGLSPDDLDTLCRKVREYNVTLVRLSTWWNQRAKAKWNDDGDTNSRFYHTYATARKNDKWKPRSCNIQNWPDIDPKQKLDTTDFNYLISGFSETEFFNAVSQQGSNKSPGLDGSTSSFFKFYWDIIKDATWRAINHFFTTGRMNGAWKDTLIVLIPKINNPVTPSNFRPISLCQTIYKIATSMIVNRLKTFIPKHITEEQVAYVPGRSMSDHCLLALEIFNKFRISKNKKGLMAIKLDMAQAFDSMCWKTLENVLHWFGFPGSFTNLILECVTGVRFSILLNGKGTRWIEAKSGFRQGCPMSPYLFIMCSQLLSSLIQQRGHQIGIQMSNRAPKITHLLYADDVLLFGKASVSQLRVMMNLIKEYCGWTGQGVNQSKSQIIFGSSTNQSMKRKIGKKTGFKIVKEFHYLGIKIALRRLTKNDYQFVIDHALDKLNSWGTRFLSMAGRIILAKSSLLSLPTFVSTHSLIPKKILYDLDRICRGFIWHQNRDNKGLHYIAWDDLCTPRDRGGLGMHSSIKRIGPLRARLAWRFYQNPSSLLFKCLTAKQASDIWNGKAKQGHSAARSIIANGVSFLKPIIRWKIAKGANINVMDDIWLLDKNFNKWLMLADCIGLENLTLQNFLTDGHWNYIELNRYFNPDLVNLIVTHCIIQNDDNDSLELLYQHSGKSITSLAYAEVIKFQNTFEDHGFAIWLRKLKLKPRAELFWWRLSRFAIPTNEFLKYRRLTTNDLCAYGCLDTETSEHILIHCKSLTEILNKLRAWGFYIPLFSSLEDCFQHLKSLSSKRTDTARLYCTAVYYSWNRRNDKKHCNPVSTVSVIAANNAAAGQDNEKLHFLHDFNKGRSHTRPCESIWYLDSGCSKHMTGDTAQFISLEARSGRKVTLGDITTRKVVGSDEAQLILDYLYGLSEIGHVEYKRKKNIDLGHLVAYILETKYELIHSVEDFEEPLYYNEGSFKAIFNKDEPSKAHVKSEPLISRSMARIRPFDGSIRSLI</sequence>
<feature type="compositionally biased region" description="Basic and acidic residues" evidence="3">
    <location>
        <begin position="350"/>
        <end position="359"/>
    </location>
</feature>
<dbReference type="CDD" id="cd01650">
    <property type="entry name" value="RT_nLTR_like"/>
    <property type="match status" value="1"/>
</dbReference>
<name>A0A8T3C446_DENNO</name>
<protein>
    <submittedName>
        <fullName evidence="6">Uncharacterized protein</fullName>
    </submittedName>
</protein>
<feature type="region of interest" description="Disordered" evidence="3">
    <location>
        <begin position="341"/>
        <end position="410"/>
    </location>
</feature>
<evidence type="ECO:0000256" key="3">
    <source>
        <dbReference type="SAM" id="MobiDB-lite"/>
    </source>
</evidence>
<keyword evidence="2" id="KW-0862">Zinc</keyword>
<dbReference type="SUPFAM" id="SSF56219">
    <property type="entry name" value="DNase I-like"/>
    <property type="match status" value="1"/>
</dbReference>
<dbReference type="Gene3D" id="3.60.10.10">
    <property type="entry name" value="Endonuclease/exonuclease/phosphatase"/>
    <property type="match status" value="1"/>
</dbReference>
<dbReference type="PROSITE" id="PS50878">
    <property type="entry name" value="RT_POL"/>
    <property type="match status" value="1"/>
</dbReference>
<dbReference type="Pfam" id="PF13966">
    <property type="entry name" value="zf-RVT"/>
    <property type="match status" value="1"/>
</dbReference>
<keyword evidence="1" id="KW-0378">Hydrolase</keyword>
<dbReference type="Pfam" id="PF22936">
    <property type="entry name" value="Pol_BBD"/>
    <property type="match status" value="1"/>
</dbReference>
<keyword evidence="7" id="KW-1185">Reference proteome</keyword>
<feature type="region of interest" description="Disordered" evidence="3">
    <location>
        <begin position="469"/>
        <end position="488"/>
    </location>
</feature>
<reference evidence="6" key="1">
    <citation type="journal article" date="2022" name="Front. Genet.">
        <title>Chromosome-Scale Assembly of the Dendrobium nobile Genome Provides Insights Into the Molecular Mechanism of the Biosynthesis of the Medicinal Active Ingredient of Dendrobium.</title>
        <authorList>
            <person name="Xu Q."/>
            <person name="Niu S.-C."/>
            <person name="Li K.-L."/>
            <person name="Zheng P.-J."/>
            <person name="Zhang X.-J."/>
            <person name="Jia Y."/>
            <person name="Liu Y."/>
            <person name="Niu Y.-X."/>
            <person name="Yu L.-H."/>
            <person name="Chen D.-F."/>
            <person name="Zhang G.-Q."/>
        </authorList>
    </citation>
    <scope>NUCLEOTIDE SEQUENCE</scope>
    <source>
        <tissue evidence="6">Leaf</tissue>
    </source>
</reference>
<dbReference type="GO" id="GO:0003676">
    <property type="term" value="F:nucleic acid binding"/>
    <property type="evidence" value="ECO:0007669"/>
    <property type="project" value="InterPro"/>
</dbReference>
<dbReference type="Proteomes" id="UP000829196">
    <property type="component" value="Unassembled WGS sequence"/>
</dbReference>
<dbReference type="PROSITE" id="PS50158">
    <property type="entry name" value="ZF_CCHC"/>
    <property type="match status" value="1"/>
</dbReference>
<dbReference type="GO" id="GO:0008270">
    <property type="term" value="F:zinc ion binding"/>
    <property type="evidence" value="ECO:0007669"/>
    <property type="project" value="UniProtKB-KW"/>
</dbReference>
<evidence type="ECO:0000313" key="6">
    <source>
        <dbReference type="EMBL" id="KAI0524615.1"/>
    </source>
</evidence>
<evidence type="ECO:0000313" key="7">
    <source>
        <dbReference type="Proteomes" id="UP000829196"/>
    </source>
</evidence>
<dbReference type="OrthoDB" id="1092098at2759"/>
<dbReference type="EMBL" id="JAGYWB010000004">
    <property type="protein sequence ID" value="KAI0524615.1"/>
    <property type="molecule type" value="Genomic_DNA"/>
</dbReference>
<evidence type="ECO:0000256" key="2">
    <source>
        <dbReference type="PROSITE-ProRule" id="PRU00047"/>
    </source>
</evidence>
<accession>A0A8T3C446</accession>
<proteinExistence type="predicted"/>
<feature type="region of interest" description="Disordered" evidence="3">
    <location>
        <begin position="79"/>
        <end position="100"/>
    </location>
</feature>
<dbReference type="Pfam" id="PF14111">
    <property type="entry name" value="DUF4283"/>
    <property type="match status" value="1"/>
</dbReference>
<feature type="compositionally biased region" description="Basic residues" evidence="3">
    <location>
        <begin position="366"/>
        <end position="376"/>
    </location>
</feature>
<keyword evidence="1" id="KW-0645">Protease</keyword>
<dbReference type="InterPro" id="IPR000477">
    <property type="entry name" value="RT_dom"/>
</dbReference>
<dbReference type="InterPro" id="IPR043502">
    <property type="entry name" value="DNA/RNA_pol_sf"/>
</dbReference>
<feature type="domain" description="CCHC-type" evidence="4">
    <location>
        <begin position="318"/>
        <end position="333"/>
    </location>
</feature>
<dbReference type="InterPro" id="IPR026960">
    <property type="entry name" value="RVT-Znf"/>
</dbReference>
<keyword evidence="2" id="KW-0479">Metal-binding</keyword>
<gene>
    <name evidence="6" type="ORF">KFK09_003992</name>
</gene>
<dbReference type="GO" id="GO:0004190">
    <property type="term" value="F:aspartic-type endopeptidase activity"/>
    <property type="evidence" value="ECO:0007669"/>
    <property type="project" value="UniProtKB-KW"/>
</dbReference>
<comment type="caution">
    <text evidence="6">The sequence shown here is derived from an EMBL/GenBank/DDBJ whole genome shotgun (WGS) entry which is preliminary data.</text>
</comment>
<dbReference type="Pfam" id="PF00078">
    <property type="entry name" value="RVT_1"/>
    <property type="match status" value="1"/>
</dbReference>
<organism evidence="6 7">
    <name type="scientific">Dendrobium nobile</name>
    <name type="common">Orchid</name>
    <dbReference type="NCBI Taxonomy" id="94219"/>
    <lineage>
        <taxon>Eukaryota</taxon>
        <taxon>Viridiplantae</taxon>
        <taxon>Streptophyta</taxon>
        <taxon>Embryophyta</taxon>
        <taxon>Tracheophyta</taxon>
        <taxon>Spermatophyta</taxon>
        <taxon>Magnoliopsida</taxon>
        <taxon>Liliopsida</taxon>
        <taxon>Asparagales</taxon>
        <taxon>Orchidaceae</taxon>
        <taxon>Epidendroideae</taxon>
        <taxon>Malaxideae</taxon>
        <taxon>Dendrobiinae</taxon>
        <taxon>Dendrobium</taxon>
    </lineage>
</organism>
<evidence type="ECO:0000256" key="1">
    <source>
        <dbReference type="ARBA" id="ARBA00022750"/>
    </source>
</evidence>
<evidence type="ECO:0000259" key="5">
    <source>
        <dbReference type="PROSITE" id="PS50878"/>
    </source>
</evidence>
<dbReference type="PANTHER" id="PTHR31635">
    <property type="entry name" value="REVERSE TRANSCRIPTASE DOMAIN-CONTAINING PROTEIN-RELATED"/>
    <property type="match status" value="1"/>
</dbReference>
<feature type="domain" description="Reverse transcriptase" evidence="5">
    <location>
        <begin position="872"/>
        <end position="1149"/>
    </location>
</feature>
<evidence type="ECO:0000259" key="4">
    <source>
        <dbReference type="PROSITE" id="PS50158"/>
    </source>
</evidence>
<keyword evidence="1" id="KW-0064">Aspartyl protease</keyword>
<dbReference type="InterPro" id="IPR025558">
    <property type="entry name" value="DUF4283"/>
</dbReference>
<dbReference type="PANTHER" id="PTHR31635:SF196">
    <property type="entry name" value="REVERSE TRANSCRIPTASE DOMAIN-CONTAINING PROTEIN-RELATED"/>
    <property type="match status" value="1"/>
</dbReference>
<dbReference type="InterPro" id="IPR054722">
    <property type="entry name" value="PolX-like_BBD"/>
</dbReference>
<dbReference type="InterPro" id="IPR001878">
    <property type="entry name" value="Znf_CCHC"/>
</dbReference>